<evidence type="ECO:0000313" key="3">
    <source>
        <dbReference type="EMBL" id="WBO61874.1"/>
    </source>
</evidence>
<evidence type="ECO:0000313" key="4">
    <source>
        <dbReference type="Proteomes" id="UP001212326"/>
    </source>
</evidence>
<organism evidence="3 4">
    <name type="scientific">Streptomyces camelliae</name>
    <dbReference type="NCBI Taxonomy" id="3004093"/>
    <lineage>
        <taxon>Bacteria</taxon>
        <taxon>Bacillati</taxon>
        <taxon>Actinomycetota</taxon>
        <taxon>Actinomycetes</taxon>
        <taxon>Kitasatosporales</taxon>
        <taxon>Streptomycetaceae</taxon>
        <taxon>Streptomyces</taxon>
    </lineage>
</organism>
<reference evidence="3 4" key="1">
    <citation type="submission" date="2022-12" db="EMBL/GenBank/DDBJ databases">
        <authorList>
            <person name="Mo P."/>
        </authorList>
    </citation>
    <scope>NUCLEOTIDE SEQUENCE [LARGE SCALE GENOMIC DNA]</scope>
    <source>
        <strain evidence="3 4">HUAS 2-6</strain>
    </source>
</reference>
<accession>A0ABY7NVQ5</accession>
<dbReference type="InterPro" id="IPR011251">
    <property type="entry name" value="Luciferase-like_dom"/>
</dbReference>
<dbReference type="InterPro" id="IPR036661">
    <property type="entry name" value="Luciferase-like_sf"/>
</dbReference>
<dbReference type="RefSeq" id="WP_270079828.1">
    <property type="nucleotide sequence ID" value="NZ_CP115300.1"/>
</dbReference>
<sequence>MKITGMDIGVLLPTGTAQWGPADDPRELVDFGRHAERAGFSSLFVNDSLISPRIEALTMLAALAPATEVTLGTAALMPFLRRPVQTAQSLASIDLLSGGRLTVTVGAGFPGRFGRPLYTLSEVPWERRFARLDETVALWRALWNGADSFHGEILRFADIPPMTRPSRAGGPPIWLGGATPAALARTGRSYDGWLPYPPDPADYASGLRDIGKAAADAGRRAEDITPALFVTVRIDDDVESGRRAVDGYARATYGMPLRELERIQAIVTGSAEQVRERLGQYVAAGVRHLVARLGALDLRSQREQLERLADLIPALRQTAAHASASQAVA</sequence>
<feature type="domain" description="Luciferase-like" evidence="2">
    <location>
        <begin position="6"/>
        <end position="288"/>
    </location>
</feature>
<dbReference type="InterPro" id="IPR050564">
    <property type="entry name" value="F420-G6PD/mer"/>
</dbReference>
<keyword evidence="4" id="KW-1185">Reference proteome</keyword>
<dbReference type="Gene3D" id="3.20.20.30">
    <property type="entry name" value="Luciferase-like domain"/>
    <property type="match status" value="1"/>
</dbReference>
<dbReference type="PANTHER" id="PTHR43244">
    <property type="match status" value="1"/>
</dbReference>
<dbReference type="EMBL" id="CP115300">
    <property type="protein sequence ID" value="WBO61874.1"/>
    <property type="molecule type" value="Genomic_DNA"/>
</dbReference>
<name>A0ABY7NVQ5_9ACTN</name>
<dbReference type="SUPFAM" id="SSF51679">
    <property type="entry name" value="Bacterial luciferase-like"/>
    <property type="match status" value="1"/>
</dbReference>
<evidence type="ECO:0000259" key="2">
    <source>
        <dbReference type="Pfam" id="PF00296"/>
    </source>
</evidence>
<dbReference type="Pfam" id="PF00296">
    <property type="entry name" value="Bac_luciferase"/>
    <property type="match status" value="1"/>
</dbReference>
<evidence type="ECO:0000256" key="1">
    <source>
        <dbReference type="ARBA" id="ARBA00023002"/>
    </source>
</evidence>
<dbReference type="PANTHER" id="PTHR43244:SF1">
    <property type="entry name" value="5,10-METHYLENETETRAHYDROMETHANOPTERIN REDUCTASE"/>
    <property type="match status" value="1"/>
</dbReference>
<proteinExistence type="predicted"/>
<keyword evidence="1" id="KW-0560">Oxidoreductase</keyword>
<dbReference type="Proteomes" id="UP001212326">
    <property type="component" value="Chromosome"/>
</dbReference>
<protein>
    <submittedName>
        <fullName evidence="3">LLM class flavin-dependent oxidoreductase</fullName>
    </submittedName>
</protein>
<gene>
    <name evidence="3" type="ORF">O1G22_02955</name>
</gene>